<dbReference type="PANTHER" id="PTHR21064">
    <property type="entry name" value="AMINOGLYCOSIDE PHOSPHOTRANSFERASE DOMAIN-CONTAINING PROTEIN-RELATED"/>
    <property type="match status" value="1"/>
</dbReference>
<dbReference type="Gene3D" id="3.90.1200.10">
    <property type="match status" value="1"/>
</dbReference>
<dbReference type="EC" id="2.7.1.81" evidence="7"/>
<accession>A0A317E2S9</accession>
<evidence type="ECO:0000256" key="1">
    <source>
        <dbReference type="ARBA" id="ARBA00004496"/>
    </source>
</evidence>
<comment type="subcellular location">
    <subcellularLocation>
        <location evidence="1">Cytoplasm</location>
    </subcellularLocation>
</comment>
<evidence type="ECO:0000313" key="11">
    <source>
        <dbReference type="Proteomes" id="UP000245461"/>
    </source>
</evidence>
<keyword evidence="3" id="KW-0808">Transferase</keyword>
<dbReference type="GO" id="GO:0005737">
    <property type="term" value="C:cytoplasm"/>
    <property type="evidence" value="ECO:0007669"/>
    <property type="project" value="UniProtKB-SubCell"/>
</dbReference>
<comment type="catalytic activity">
    <reaction evidence="5">
        <text>(5R)-5-hydroxy-L-lysine + GTP = (5R)-5-phosphooxy-L-lysine + GDP + H(+)</text>
        <dbReference type="Rhea" id="RHEA:19049"/>
        <dbReference type="ChEBI" id="CHEBI:15378"/>
        <dbReference type="ChEBI" id="CHEBI:37565"/>
        <dbReference type="ChEBI" id="CHEBI:57882"/>
        <dbReference type="ChEBI" id="CHEBI:58189"/>
        <dbReference type="ChEBI" id="CHEBI:58357"/>
        <dbReference type="EC" id="2.7.1.81"/>
    </reaction>
</comment>
<dbReference type="Proteomes" id="UP000245461">
    <property type="component" value="Unassembled WGS sequence"/>
</dbReference>
<evidence type="ECO:0000256" key="7">
    <source>
        <dbReference type="ARBA" id="ARBA00038873"/>
    </source>
</evidence>
<proteinExistence type="predicted"/>
<organism evidence="10 11">
    <name type="scientific">Zavarzinia aquatilis</name>
    <dbReference type="NCBI Taxonomy" id="2211142"/>
    <lineage>
        <taxon>Bacteria</taxon>
        <taxon>Pseudomonadati</taxon>
        <taxon>Pseudomonadota</taxon>
        <taxon>Alphaproteobacteria</taxon>
        <taxon>Rhodospirillales</taxon>
        <taxon>Zavarziniaceae</taxon>
        <taxon>Zavarzinia</taxon>
    </lineage>
</organism>
<keyword evidence="2" id="KW-0963">Cytoplasm</keyword>
<name>A0A317E2S9_9PROT</name>
<reference evidence="10 11" key="1">
    <citation type="submission" date="2018-05" db="EMBL/GenBank/DDBJ databases">
        <title>Zavarzinia sp. HR-AS.</title>
        <authorList>
            <person name="Lee Y."/>
            <person name="Jeon C.O."/>
        </authorList>
    </citation>
    <scope>NUCLEOTIDE SEQUENCE [LARGE SCALE GENOMIC DNA]</scope>
    <source>
        <strain evidence="10 11">HR-AS</strain>
    </source>
</reference>
<dbReference type="Pfam" id="PF01636">
    <property type="entry name" value="APH"/>
    <property type="match status" value="1"/>
</dbReference>
<dbReference type="EMBL" id="QGLE01000007">
    <property type="protein sequence ID" value="PWR21398.1"/>
    <property type="molecule type" value="Genomic_DNA"/>
</dbReference>
<evidence type="ECO:0000256" key="2">
    <source>
        <dbReference type="ARBA" id="ARBA00022490"/>
    </source>
</evidence>
<evidence type="ECO:0000259" key="9">
    <source>
        <dbReference type="Pfam" id="PF01636"/>
    </source>
</evidence>
<protein>
    <recommendedName>
        <fullName evidence="8">Hydroxylysine kinase</fullName>
        <ecNumber evidence="7">2.7.1.81</ecNumber>
    </recommendedName>
</protein>
<sequence>MPADVLTLAAPAVSVESAARLIREHYGLTGRIEAIPGERDRNFRLTDDRGRGFVLKMANPAEAPAITRLQGAALLHLAARDHGLPLPRVVPTLDGRSDFVHGETAMLTRLLTYLDGVSLHASALSPLQSARLGALLGRIDRALADFRHEAMERQLLWDATRVGQVRGLLNSIEDAADRALVARTIDHFEDRTAPIVHALPRQLIHNDLNPHNVVTRQGDPDTIAGIIDFGDALSAPAVADLGTALAYQMDEGEAPLARVLAFARAYHAERPLTEAEIGVLPDLMAARMVLTIAITHWRAGLQPENRAYILRNNPGAWAGLRRLSGFAPGAVGALFGSALQGETR</sequence>
<keyword evidence="4 10" id="KW-0418">Kinase</keyword>
<evidence type="ECO:0000256" key="6">
    <source>
        <dbReference type="ARBA" id="ARBA00037368"/>
    </source>
</evidence>
<gene>
    <name evidence="10" type="ORF">DKG74_13270</name>
</gene>
<dbReference type="AlphaFoldDB" id="A0A317E2S9"/>
<feature type="domain" description="Aminoglycoside phosphotransferase" evidence="9">
    <location>
        <begin position="33"/>
        <end position="271"/>
    </location>
</feature>
<evidence type="ECO:0000313" key="10">
    <source>
        <dbReference type="EMBL" id="PWR21398.1"/>
    </source>
</evidence>
<keyword evidence="11" id="KW-1185">Reference proteome</keyword>
<comment type="function">
    <text evidence="6">Catalyzes the GTP-dependent phosphorylation of 5-hydroxy-L-lysine.</text>
</comment>
<evidence type="ECO:0000256" key="5">
    <source>
        <dbReference type="ARBA" id="ARBA00036820"/>
    </source>
</evidence>
<dbReference type="InterPro" id="IPR002575">
    <property type="entry name" value="Aminoglycoside_PTrfase"/>
</dbReference>
<dbReference type="OrthoDB" id="156345at2"/>
<evidence type="ECO:0000256" key="8">
    <source>
        <dbReference type="ARBA" id="ARBA00040505"/>
    </source>
</evidence>
<dbReference type="InterPro" id="IPR050249">
    <property type="entry name" value="Pseudomonas-type_ThrB"/>
</dbReference>
<dbReference type="InterPro" id="IPR011009">
    <property type="entry name" value="Kinase-like_dom_sf"/>
</dbReference>
<comment type="caution">
    <text evidence="10">The sequence shown here is derived from an EMBL/GenBank/DDBJ whole genome shotgun (WGS) entry which is preliminary data.</text>
</comment>
<evidence type="ECO:0000256" key="4">
    <source>
        <dbReference type="ARBA" id="ARBA00022777"/>
    </source>
</evidence>
<dbReference type="GO" id="GO:0047992">
    <property type="term" value="F:hydroxylysine kinase activity"/>
    <property type="evidence" value="ECO:0007669"/>
    <property type="project" value="UniProtKB-EC"/>
</dbReference>
<dbReference type="PANTHER" id="PTHR21064:SF1">
    <property type="entry name" value="HYDROXYLYSINE KINASE"/>
    <property type="match status" value="1"/>
</dbReference>
<dbReference type="RefSeq" id="WP_109906564.1">
    <property type="nucleotide sequence ID" value="NZ_QGLE01000007.1"/>
</dbReference>
<dbReference type="SUPFAM" id="SSF56112">
    <property type="entry name" value="Protein kinase-like (PK-like)"/>
    <property type="match status" value="1"/>
</dbReference>
<evidence type="ECO:0000256" key="3">
    <source>
        <dbReference type="ARBA" id="ARBA00022679"/>
    </source>
</evidence>